<sequence>MRNVHQKQENLGKEIYHFYEKEEKEDNLFSQTKQGDEAIINTPPELKEGDKSKNQEPEYQDPRLRSRSIYQNGERLSSSEKQELKQSSEVVYWKRFSGVGEYDHMDIIDYIHLLFVYVHNIPDYWITTRINTEFRCHKNIWYTEMKEINFRKKLAMVEEQDYTEV</sequence>
<dbReference type="AlphaFoldDB" id="A0A9Q3F803"/>
<evidence type="ECO:0000256" key="1">
    <source>
        <dbReference type="SAM" id="MobiDB-lite"/>
    </source>
</evidence>
<protein>
    <submittedName>
        <fullName evidence="2">Uncharacterized protein</fullName>
    </submittedName>
</protein>
<organism evidence="2 3">
    <name type="scientific">Austropuccinia psidii MF-1</name>
    <dbReference type="NCBI Taxonomy" id="1389203"/>
    <lineage>
        <taxon>Eukaryota</taxon>
        <taxon>Fungi</taxon>
        <taxon>Dikarya</taxon>
        <taxon>Basidiomycota</taxon>
        <taxon>Pucciniomycotina</taxon>
        <taxon>Pucciniomycetes</taxon>
        <taxon>Pucciniales</taxon>
        <taxon>Sphaerophragmiaceae</taxon>
        <taxon>Austropuccinia</taxon>
    </lineage>
</organism>
<dbReference type="OrthoDB" id="2507294at2759"/>
<evidence type="ECO:0000313" key="3">
    <source>
        <dbReference type="Proteomes" id="UP000765509"/>
    </source>
</evidence>
<dbReference type="Proteomes" id="UP000765509">
    <property type="component" value="Unassembled WGS sequence"/>
</dbReference>
<feature type="compositionally biased region" description="Basic and acidic residues" evidence="1">
    <location>
        <begin position="45"/>
        <end position="64"/>
    </location>
</feature>
<feature type="region of interest" description="Disordered" evidence="1">
    <location>
        <begin position="26"/>
        <end position="83"/>
    </location>
</feature>
<gene>
    <name evidence="2" type="ORF">O181_072100</name>
</gene>
<reference evidence="2" key="1">
    <citation type="submission" date="2021-03" db="EMBL/GenBank/DDBJ databases">
        <title>Draft genome sequence of rust myrtle Austropuccinia psidii MF-1, a brazilian biotype.</title>
        <authorList>
            <person name="Quecine M.C."/>
            <person name="Pachon D.M.R."/>
            <person name="Bonatelli M.L."/>
            <person name="Correr F.H."/>
            <person name="Franceschini L.M."/>
            <person name="Leite T.F."/>
            <person name="Margarido G.R.A."/>
            <person name="Almeida C.A."/>
            <person name="Ferrarezi J.A."/>
            <person name="Labate C.A."/>
        </authorList>
    </citation>
    <scope>NUCLEOTIDE SEQUENCE</scope>
    <source>
        <strain evidence="2">MF-1</strain>
    </source>
</reference>
<comment type="caution">
    <text evidence="2">The sequence shown here is derived from an EMBL/GenBank/DDBJ whole genome shotgun (WGS) entry which is preliminary data.</text>
</comment>
<name>A0A9Q3F803_9BASI</name>
<proteinExistence type="predicted"/>
<accession>A0A9Q3F803</accession>
<keyword evidence="3" id="KW-1185">Reference proteome</keyword>
<dbReference type="EMBL" id="AVOT02037686">
    <property type="protein sequence ID" value="MBW0532385.1"/>
    <property type="molecule type" value="Genomic_DNA"/>
</dbReference>
<evidence type="ECO:0000313" key="2">
    <source>
        <dbReference type="EMBL" id="MBW0532385.1"/>
    </source>
</evidence>